<dbReference type="Gene3D" id="1.20.1070.10">
    <property type="entry name" value="Rhodopsin 7-helix transmembrane proteins"/>
    <property type="match status" value="1"/>
</dbReference>
<proteinExistence type="predicted"/>
<comment type="subcellular location">
    <subcellularLocation>
        <location evidence="1">Membrane</location>
        <topology evidence="1">Multi-pass membrane protein</topology>
    </subcellularLocation>
</comment>
<evidence type="ECO:0000256" key="6">
    <source>
        <dbReference type="ARBA" id="ARBA00023170"/>
    </source>
</evidence>
<evidence type="ECO:0000256" key="8">
    <source>
        <dbReference type="SAM" id="MobiDB-lite"/>
    </source>
</evidence>
<dbReference type="Pfam" id="PF00001">
    <property type="entry name" value="7tm_1"/>
    <property type="match status" value="1"/>
</dbReference>
<keyword evidence="5 9" id="KW-0472">Membrane</keyword>
<feature type="domain" description="G-protein coupled receptors family 1 profile" evidence="10">
    <location>
        <begin position="70"/>
        <end position="321"/>
    </location>
</feature>
<sequence length="462" mass="53042">MVIRICRKLDLNLLHTSIFRKLFDAGKSSQFTMVVSTTEPPPTESATVKEGLRVFKLVMYITIFIVSVLLNSFMLLALWRKFRRHRRTAKSFIILMQNLGVSGLVLVVASIPFDAVSQDADSWPFGAGGCKILYPLQTVALQAMVFTYVALAYHRWYGVTRDLFGQMKFILALVLTFVIWISSIIIVVPYVLSLDYNYINKTCDELWSTDGSRQGYTISLFLLDYALPLIALLVMYVMVWGRMQSYRVVDPERAARRERHCRIIRMMVAYVLLFAVLLLPHQIMWLILDFANGEKKLYFRDVLNIVYIFTYAITITNPILFFIYNPEFKRHLLHYLKCQCFVRGELFSMENLSESFSEEFDPKSRRPNGYRTSMPPKYEMNEVPKENNYASTPSMLHTDGVTLPRYDSGLGLVEAGLFPSAVDRLRTAGKYKESTPSTSPPGSDVVSYTDRKDSLDQGSEML</sequence>
<dbReference type="PANTHER" id="PTHR24238">
    <property type="entry name" value="G-PROTEIN COUPLED RECEPTOR"/>
    <property type="match status" value="1"/>
</dbReference>
<dbReference type="EMBL" id="CALNXJ010000051">
    <property type="protein sequence ID" value="CAH3152433.1"/>
    <property type="molecule type" value="Genomic_DNA"/>
</dbReference>
<evidence type="ECO:0000313" key="12">
    <source>
        <dbReference type="Proteomes" id="UP001159428"/>
    </source>
</evidence>
<feature type="transmembrane region" description="Helical" evidence="9">
    <location>
        <begin position="132"/>
        <end position="157"/>
    </location>
</feature>
<keyword evidence="2 9" id="KW-0812">Transmembrane</keyword>
<protein>
    <recommendedName>
        <fullName evidence="10">G-protein coupled receptors family 1 profile domain-containing protein</fullName>
    </recommendedName>
</protein>
<dbReference type="InterPro" id="IPR017452">
    <property type="entry name" value="GPCR_Rhodpsn_7TM"/>
</dbReference>
<dbReference type="Proteomes" id="UP001159428">
    <property type="component" value="Unassembled WGS sequence"/>
</dbReference>
<evidence type="ECO:0000256" key="5">
    <source>
        <dbReference type="ARBA" id="ARBA00023136"/>
    </source>
</evidence>
<accession>A0AAU9XPY5</accession>
<dbReference type="GO" id="GO:0016020">
    <property type="term" value="C:membrane"/>
    <property type="evidence" value="ECO:0007669"/>
    <property type="project" value="UniProtKB-SubCell"/>
</dbReference>
<evidence type="ECO:0000256" key="3">
    <source>
        <dbReference type="ARBA" id="ARBA00022989"/>
    </source>
</evidence>
<feature type="transmembrane region" description="Helical" evidence="9">
    <location>
        <begin position="305"/>
        <end position="324"/>
    </location>
</feature>
<evidence type="ECO:0000256" key="1">
    <source>
        <dbReference type="ARBA" id="ARBA00004141"/>
    </source>
</evidence>
<reference evidence="11 12" key="1">
    <citation type="submission" date="2022-05" db="EMBL/GenBank/DDBJ databases">
        <authorList>
            <consortium name="Genoscope - CEA"/>
            <person name="William W."/>
        </authorList>
    </citation>
    <scope>NUCLEOTIDE SEQUENCE [LARGE SCALE GENOMIC DNA]</scope>
</reference>
<dbReference type="GO" id="GO:0004930">
    <property type="term" value="F:G protein-coupled receptor activity"/>
    <property type="evidence" value="ECO:0007669"/>
    <property type="project" value="UniProtKB-KW"/>
</dbReference>
<feature type="region of interest" description="Disordered" evidence="8">
    <location>
        <begin position="429"/>
        <end position="462"/>
    </location>
</feature>
<feature type="transmembrane region" description="Helical" evidence="9">
    <location>
        <begin position="169"/>
        <end position="192"/>
    </location>
</feature>
<evidence type="ECO:0000313" key="11">
    <source>
        <dbReference type="EMBL" id="CAH3152433.1"/>
    </source>
</evidence>
<dbReference type="PRINTS" id="PR00237">
    <property type="entry name" value="GPCRRHODOPSN"/>
</dbReference>
<dbReference type="CDD" id="cd00637">
    <property type="entry name" value="7tm_classA_rhodopsin-like"/>
    <property type="match status" value="1"/>
</dbReference>
<feature type="transmembrane region" description="Helical" evidence="9">
    <location>
        <begin position="263"/>
        <end position="285"/>
    </location>
</feature>
<dbReference type="SUPFAM" id="SSF81321">
    <property type="entry name" value="Family A G protein-coupled receptor-like"/>
    <property type="match status" value="1"/>
</dbReference>
<name>A0AAU9XPY5_9CNID</name>
<dbReference type="AlphaFoldDB" id="A0AAU9XPY5"/>
<comment type="caution">
    <text evidence="11">The sequence shown here is derived from an EMBL/GenBank/DDBJ whole genome shotgun (WGS) entry which is preliminary data.</text>
</comment>
<feature type="transmembrane region" description="Helical" evidence="9">
    <location>
        <begin position="91"/>
        <end position="112"/>
    </location>
</feature>
<keyword evidence="12" id="KW-1185">Reference proteome</keyword>
<gene>
    <name evidence="11" type="ORF">PMEA_00026663</name>
</gene>
<feature type="transmembrane region" description="Helical" evidence="9">
    <location>
        <begin position="57"/>
        <end position="79"/>
    </location>
</feature>
<evidence type="ECO:0000256" key="9">
    <source>
        <dbReference type="SAM" id="Phobius"/>
    </source>
</evidence>
<keyword evidence="4" id="KW-0297">G-protein coupled receptor</keyword>
<keyword evidence="6" id="KW-0675">Receptor</keyword>
<keyword evidence="7" id="KW-0807">Transducer</keyword>
<dbReference type="PANTHER" id="PTHR24238:SF47">
    <property type="entry name" value="ECDYSTEROIDS_DOPAMINE RECEPTOR-RELATED"/>
    <property type="match status" value="1"/>
</dbReference>
<dbReference type="PROSITE" id="PS50262">
    <property type="entry name" value="G_PROTEIN_RECEP_F1_2"/>
    <property type="match status" value="1"/>
</dbReference>
<keyword evidence="3 9" id="KW-1133">Transmembrane helix</keyword>
<feature type="region of interest" description="Disordered" evidence="8">
    <location>
        <begin position="358"/>
        <end position="378"/>
    </location>
</feature>
<evidence type="ECO:0000259" key="10">
    <source>
        <dbReference type="PROSITE" id="PS50262"/>
    </source>
</evidence>
<dbReference type="InterPro" id="IPR000276">
    <property type="entry name" value="GPCR_Rhodpsn"/>
</dbReference>
<evidence type="ECO:0000256" key="2">
    <source>
        <dbReference type="ARBA" id="ARBA00022692"/>
    </source>
</evidence>
<feature type="transmembrane region" description="Helical" evidence="9">
    <location>
        <begin position="216"/>
        <end position="239"/>
    </location>
</feature>
<organism evidence="11 12">
    <name type="scientific">Pocillopora meandrina</name>
    <dbReference type="NCBI Taxonomy" id="46732"/>
    <lineage>
        <taxon>Eukaryota</taxon>
        <taxon>Metazoa</taxon>
        <taxon>Cnidaria</taxon>
        <taxon>Anthozoa</taxon>
        <taxon>Hexacorallia</taxon>
        <taxon>Scleractinia</taxon>
        <taxon>Astrocoeniina</taxon>
        <taxon>Pocilloporidae</taxon>
        <taxon>Pocillopora</taxon>
    </lineage>
</organism>
<evidence type="ECO:0000256" key="4">
    <source>
        <dbReference type="ARBA" id="ARBA00023040"/>
    </source>
</evidence>
<evidence type="ECO:0000256" key="7">
    <source>
        <dbReference type="ARBA" id="ARBA00023224"/>
    </source>
</evidence>